<organism evidence="4 5">
    <name type="scientific">Oculimacula yallundae</name>
    <dbReference type="NCBI Taxonomy" id="86028"/>
    <lineage>
        <taxon>Eukaryota</taxon>
        <taxon>Fungi</taxon>
        <taxon>Dikarya</taxon>
        <taxon>Ascomycota</taxon>
        <taxon>Pezizomycotina</taxon>
        <taxon>Leotiomycetes</taxon>
        <taxon>Helotiales</taxon>
        <taxon>Ploettnerulaceae</taxon>
        <taxon>Oculimacula</taxon>
    </lineage>
</organism>
<gene>
    <name evidence="4" type="ORF">VTL71DRAFT_5388</name>
</gene>
<feature type="region of interest" description="Disordered" evidence="1">
    <location>
        <begin position="307"/>
        <end position="356"/>
    </location>
</feature>
<feature type="signal peptide" evidence="3">
    <location>
        <begin position="1"/>
        <end position="25"/>
    </location>
</feature>
<keyword evidence="2" id="KW-0472">Membrane</keyword>
<dbReference type="Proteomes" id="UP001595075">
    <property type="component" value="Unassembled WGS sequence"/>
</dbReference>
<evidence type="ECO:0000313" key="4">
    <source>
        <dbReference type="EMBL" id="KAL2063583.1"/>
    </source>
</evidence>
<evidence type="ECO:0000313" key="5">
    <source>
        <dbReference type="Proteomes" id="UP001595075"/>
    </source>
</evidence>
<sequence length="356" mass="38775">MRAFGSNSYGGVAVAALLLCSTAYAGPFIPRRDGVPNAFNPWVSVNPSGLPIATYTPSLTTINGVETTLNPIPYSLTATAIATETTSQSAETTAATGGGSFQECHNRDSKYAPFCSPTNGSDVNVDGKYYVTWDKDYFSQKNASVNIIANYVNDTGHGPVAFKSDPVSVSDGYYVWTIQKDWLQEMKTNNVTLFLNRINPPPGAQSSLEGPTVRIKIYEKPIYHQPPSEPPNGQSLYIALPTVLGFIILCVVGGYFLNRKKHKIGLGSVMGRRSGYGTRKSKSQRMGMRKQDELGIQLRERELMADGKYRDSPAKVAMSPGRERDSDGLGSLAGSPTGMGGQNYFRDELRRQEGLR</sequence>
<dbReference type="Pfam" id="PF14610">
    <property type="entry name" value="Psg1"/>
    <property type="match status" value="1"/>
</dbReference>
<keyword evidence="2" id="KW-1133">Transmembrane helix</keyword>
<comment type="caution">
    <text evidence="4">The sequence shown here is derived from an EMBL/GenBank/DDBJ whole genome shotgun (WGS) entry which is preliminary data.</text>
</comment>
<proteinExistence type="predicted"/>
<accession>A0ABR4C0X6</accession>
<name>A0ABR4C0X6_9HELO</name>
<keyword evidence="5" id="KW-1185">Reference proteome</keyword>
<feature type="chain" id="PRO_5045439198" evidence="3">
    <location>
        <begin position="26"/>
        <end position="356"/>
    </location>
</feature>
<evidence type="ECO:0000256" key="2">
    <source>
        <dbReference type="SAM" id="Phobius"/>
    </source>
</evidence>
<evidence type="ECO:0000256" key="1">
    <source>
        <dbReference type="SAM" id="MobiDB-lite"/>
    </source>
</evidence>
<evidence type="ECO:0000256" key="3">
    <source>
        <dbReference type="SAM" id="SignalP"/>
    </source>
</evidence>
<feature type="compositionally biased region" description="Basic and acidic residues" evidence="1">
    <location>
        <begin position="345"/>
        <end position="356"/>
    </location>
</feature>
<protein>
    <submittedName>
        <fullName evidence="4">Uncharacterized protein</fullName>
    </submittedName>
</protein>
<keyword evidence="3" id="KW-0732">Signal</keyword>
<dbReference type="EMBL" id="JAZHXI010000015">
    <property type="protein sequence ID" value="KAL2063583.1"/>
    <property type="molecule type" value="Genomic_DNA"/>
</dbReference>
<keyword evidence="2" id="KW-0812">Transmembrane</keyword>
<feature type="transmembrane region" description="Helical" evidence="2">
    <location>
        <begin position="236"/>
        <end position="257"/>
    </location>
</feature>
<dbReference type="InterPro" id="IPR028000">
    <property type="entry name" value="Pma1"/>
</dbReference>
<reference evidence="4 5" key="1">
    <citation type="journal article" date="2024" name="Commun. Biol.">
        <title>Comparative genomic analysis of thermophilic fungi reveals convergent evolutionary adaptations and gene losses.</title>
        <authorList>
            <person name="Steindorff A.S."/>
            <person name="Aguilar-Pontes M.V."/>
            <person name="Robinson A.J."/>
            <person name="Andreopoulos B."/>
            <person name="LaButti K."/>
            <person name="Kuo A."/>
            <person name="Mondo S."/>
            <person name="Riley R."/>
            <person name="Otillar R."/>
            <person name="Haridas S."/>
            <person name="Lipzen A."/>
            <person name="Grimwood J."/>
            <person name="Schmutz J."/>
            <person name="Clum A."/>
            <person name="Reid I.D."/>
            <person name="Moisan M.C."/>
            <person name="Butler G."/>
            <person name="Nguyen T.T.M."/>
            <person name="Dewar K."/>
            <person name="Conant G."/>
            <person name="Drula E."/>
            <person name="Henrissat B."/>
            <person name="Hansel C."/>
            <person name="Singer S."/>
            <person name="Hutchinson M.I."/>
            <person name="de Vries R.P."/>
            <person name="Natvig D.O."/>
            <person name="Powell A.J."/>
            <person name="Tsang A."/>
            <person name="Grigoriev I.V."/>
        </authorList>
    </citation>
    <scope>NUCLEOTIDE SEQUENCE [LARGE SCALE GENOMIC DNA]</scope>
    <source>
        <strain evidence="4 5">CBS 494.80</strain>
    </source>
</reference>